<feature type="transmembrane region" description="Helical" evidence="10">
    <location>
        <begin position="121"/>
        <end position="142"/>
    </location>
</feature>
<evidence type="ECO:0000259" key="11">
    <source>
        <dbReference type="Pfam" id="PF00324"/>
    </source>
</evidence>
<comment type="subcellular location">
    <subcellularLocation>
        <location evidence="1">Cell inner membrane</location>
        <topology evidence="1">Multi-pass membrane protein</topology>
    </subcellularLocation>
</comment>
<evidence type="ECO:0000256" key="7">
    <source>
        <dbReference type="ARBA" id="ARBA00022970"/>
    </source>
</evidence>
<protein>
    <submittedName>
        <fullName evidence="12">Amino acid permease</fullName>
    </submittedName>
</protein>
<keyword evidence="9 10" id="KW-0472">Membrane</keyword>
<feature type="transmembrane region" description="Helical" evidence="10">
    <location>
        <begin position="370"/>
        <end position="388"/>
    </location>
</feature>
<feature type="domain" description="Amino acid permease/ SLC12A" evidence="11">
    <location>
        <begin position="19"/>
        <end position="450"/>
    </location>
</feature>
<dbReference type="PIRSF" id="PIRSF006060">
    <property type="entry name" value="AA_transporter"/>
    <property type="match status" value="1"/>
</dbReference>
<dbReference type="EMBL" id="JBHRSJ010000034">
    <property type="protein sequence ID" value="MFC2974225.1"/>
    <property type="molecule type" value="Genomic_DNA"/>
</dbReference>
<dbReference type="InterPro" id="IPR004841">
    <property type="entry name" value="AA-permease/SLC12A_dom"/>
</dbReference>
<reference evidence="13" key="1">
    <citation type="journal article" date="2019" name="Int. J. Syst. Evol. Microbiol.">
        <title>The Global Catalogue of Microorganisms (GCM) 10K type strain sequencing project: providing services to taxonomists for standard genome sequencing and annotation.</title>
        <authorList>
            <consortium name="The Broad Institute Genomics Platform"/>
            <consortium name="The Broad Institute Genome Sequencing Center for Infectious Disease"/>
            <person name="Wu L."/>
            <person name="Ma J."/>
        </authorList>
    </citation>
    <scope>NUCLEOTIDE SEQUENCE [LARGE SCALE GENOMIC DNA]</scope>
    <source>
        <strain evidence="13">KCTC 62195</strain>
    </source>
</reference>
<feature type="transmembrane region" description="Helical" evidence="10">
    <location>
        <begin position="199"/>
        <end position="220"/>
    </location>
</feature>
<dbReference type="RefSeq" id="WP_377816265.1">
    <property type="nucleotide sequence ID" value="NZ_JBHRSJ010000034.1"/>
</dbReference>
<dbReference type="Pfam" id="PF00324">
    <property type="entry name" value="AA_permease"/>
    <property type="match status" value="1"/>
</dbReference>
<evidence type="ECO:0000313" key="13">
    <source>
        <dbReference type="Proteomes" id="UP001595457"/>
    </source>
</evidence>
<evidence type="ECO:0000256" key="2">
    <source>
        <dbReference type="ARBA" id="ARBA00008583"/>
    </source>
</evidence>
<feature type="transmembrane region" description="Helical" evidence="10">
    <location>
        <begin position="241"/>
        <end position="262"/>
    </location>
</feature>
<evidence type="ECO:0000256" key="8">
    <source>
        <dbReference type="ARBA" id="ARBA00022989"/>
    </source>
</evidence>
<sequence length="468" mass="50576">MSHAPLHAGPLERGLKNRHIQLIALGGAIGTGLFLGSAGVLKMAGPSMILGYAIGGFIAFLIMRQLGEMIVEEPVAGSFSHFAHAYWGRYAGFLAGWNYWALYVLVGMAELTAVGKYVQFWWPQIPAWATAAAFFALINAINLSNVKAFGEAEFWFAIIKVAAILGMIALGLYLLLGGQGGEQAGFANLWRHGGFFPNGIRGLALAMALIMFSFGGLELVGITAAEASEPRRVIPRAINQVVYRILIFYVGALTVLLALYPWDGLLETLNAAGDPYSGSPFVRIFSLIGSDAAAHVLNFVVLTAALSVYNSGVYCNSRMLYGLAEQGDAPRALLKVNRRGVPVLAIGLSALVTLLCVLVNYLLPQGALELLMSLVVAALVINWAMIGLTHLKFRKAMTARGVQPSFRALWYPFGNYLCLAFVGFLLLTMLQLDGVRSSVYAIPVWLLFLWGCYRLRRVAPGKVAGRPA</sequence>
<comment type="similarity">
    <text evidence="2">Belongs to the amino acid-polyamine-organocation (APC) superfamily. Amino acid transporter (AAT) (TC 2.A.3.1) family.</text>
</comment>
<accession>A0ABV7AXX2</accession>
<keyword evidence="13" id="KW-1185">Reference proteome</keyword>
<feature type="transmembrane region" description="Helical" evidence="10">
    <location>
        <begin position="154"/>
        <end position="176"/>
    </location>
</feature>
<dbReference type="Proteomes" id="UP001595457">
    <property type="component" value="Unassembled WGS sequence"/>
</dbReference>
<keyword evidence="4" id="KW-1003">Cell membrane</keyword>
<feature type="transmembrane region" description="Helical" evidence="10">
    <location>
        <begin position="438"/>
        <end position="456"/>
    </location>
</feature>
<proteinExistence type="inferred from homology"/>
<gene>
    <name evidence="12" type="ORF">ACFOJE_18685</name>
</gene>
<feature type="transmembrane region" description="Helical" evidence="10">
    <location>
        <begin position="47"/>
        <end position="66"/>
    </location>
</feature>
<keyword evidence="6 10" id="KW-0812">Transmembrane</keyword>
<evidence type="ECO:0000256" key="5">
    <source>
        <dbReference type="ARBA" id="ARBA00022519"/>
    </source>
</evidence>
<keyword evidence="8 10" id="KW-1133">Transmembrane helix</keyword>
<feature type="transmembrane region" description="Helical" evidence="10">
    <location>
        <begin position="87"/>
        <end position="109"/>
    </location>
</feature>
<evidence type="ECO:0000256" key="9">
    <source>
        <dbReference type="ARBA" id="ARBA00023136"/>
    </source>
</evidence>
<feature type="transmembrane region" description="Helical" evidence="10">
    <location>
        <begin position="409"/>
        <end position="432"/>
    </location>
</feature>
<keyword evidence="5" id="KW-0997">Cell inner membrane</keyword>
<dbReference type="InterPro" id="IPR004840">
    <property type="entry name" value="Amino_acid_permease_CS"/>
</dbReference>
<evidence type="ECO:0000256" key="4">
    <source>
        <dbReference type="ARBA" id="ARBA00022475"/>
    </source>
</evidence>
<comment type="caution">
    <text evidence="12">The sequence shown here is derived from an EMBL/GenBank/DDBJ whole genome shotgun (WGS) entry which is preliminary data.</text>
</comment>
<dbReference type="PANTHER" id="PTHR43495">
    <property type="entry name" value="GABA PERMEASE"/>
    <property type="match status" value="1"/>
</dbReference>
<evidence type="ECO:0000313" key="12">
    <source>
        <dbReference type="EMBL" id="MFC2974225.1"/>
    </source>
</evidence>
<dbReference type="PANTHER" id="PTHR43495:SF4">
    <property type="entry name" value="AROMATIC AMINO ACID TRANSPORT PROTEIN AROP"/>
    <property type="match status" value="1"/>
</dbReference>
<organism evidence="12 13">
    <name type="scientific">Azotobacter bryophylli</name>
    <dbReference type="NCBI Taxonomy" id="1986537"/>
    <lineage>
        <taxon>Bacteria</taxon>
        <taxon>Pseudomonadati</taxon>
        <taxon>Pseudomonadota</taxon>
        <taxon>Gammaproteobacteria</taxon>
        <taxon>Pseudomonadales</taxon>
        <taxon>Pseudomonadaceae</taxon>
        <taxon>Azotobacter</taxon>
    </lineage>
</organism>
<evidence type="ECO:0000256" key="1">
    <source>
        <dbReference type="ARBA" id="ARBA00004429"/>
    </source>
</evidence>
<dbReference type="Gene3D" id="1.20.1740.10">
    <property type="entry name" value="Amino acid/polyamine transporter I"/>
    <property type="match status" value="1"/>
</dbReference>
<feature type="transmembrane region" description="Helical" evidence="10">
    <location>
        <begin position="20"/>
        <end position="41"/>
    </location>
</feature>
<feature type="transmembrane region" description="Helical" evidence="10">
    <location>
        <begin position="282"/>
        <end position="309"/>
    </location>
</feature>
<keyword evidence="3" id="KW-0813">Transport</keyword>
<dbReference type="PROSITE" id="PS00218">
    <property type="entry name" value="AMINO_ACID_PERMEASE_1"/>
    <property type="match status" value="1"/>
</dbReference>
<evidence type="ECO:0000256" key="3">
    <source>
        <dbReference type="ARBA" id="ARBA00022448"/>
    </source>
</evidence>
<feature type="transmembrane region" description="Helical" evidence="10">
    <location>
        <begin position="341"/>
        <end position="364"/>
    </location>
</feature>
<keyword evidence="7" id="KW-0029">Amino-acid transport</keyword>
<name>A0ABV7AXX2_9GAMM</name>
<evidence type="ECO:0000256" key="6">
    <source>
        <dbReference type="ARBA" id="ARBA00022692"/>
    </source>
</evidence>
<evidence type="ECO:0000256" key="10">
    <source>
        <dbReference type="SAM" id="Phobius"/>
    </source>
</evidence>